<organism evidence="2 3">
    <name type="scientific">Rhodopila globiformis</name>
    <name type="common">Rhodopseudomonas globiformis</name>
    <dbReference type="NCBI Taxonomy" id="1071"/>
    <lineage>
        <taxon>Bacteria</taxon>
        <taxon>Pseudomonadati</taxon>
        <taxon>Pseudomonadota</taxon>
        <taxon>Alphaproteobacteria</taxon>
        <taxon>Acetobacterales</taxon>
        <taxon>Acetobacteraceae</taxon>
        <taxon>Rhodopila</taxon>
    </lineage>
</organism>
<dbReference type="RefSeq" id="WP_104519402.1">
    <property type="nucleotide sequence ID" value="NZ_NHRY01000139.1"/>
</dbReference>
<dbReference type="InterPro" id="IPR008538">
    <property type="entry name" value="Uma2"/>
</dbReference>
<proteinExistence type="predicted"/>
<evidence type="ECO:0000313" key="3">
    <source>
        <dbReference type="Proteomes" id="UP000239724"/>
    </source>
</evidence>
<dbReference type="SUPFAM" id="SSF52980">
    <property type="entry name" value="Restriction endonuclease-like"/>
    <property type="match status" value="1"/>
</dbReference>
<dbReference type="InterPro" id="IPR011335">
    <property type="entry name" value="Restrct_endonuc-II-like"/>
</dbReference>
<dbReference type="OrthoDB" id="7262039at2"/>
<dbReference type="InterPro" id="IPR012296">
    <property type="entry name" value="Nuclease_put_TT1808"/>
</dbReference>
<dbReference type="Pfam" id="PF05685">
    <property type="entry name" value="Uma2"/>
    <property type="match status" value="1"/>
</dbReference>
<dbReference type="Proteomes" id="UP000239724">
    <property type="component" value="Unassembled WGS sequence"/>
</dbReference>
<dbReference type="CDD" id="cd06260">
    <property type="entry name" value="DUF820-like"/>
    <property type="match status" value="1"/>
</dbReference>
<dbReference type="Gene3D" id="3.90.1570.10">
    <property type="entry name" value="tt1808, chain A"/>
    <property type="match status" value="1"/>
</dbReference>
<evidence type="ECO:0000259" key="1">
    <source>
        <dbReference type="Pfam" id="PF05685"/>
    </source>
</evidence>
<dbReference type="AlphaFoldDB" id="A0A2S6NGH6"/>
<keyword evidence="3" id="KW-1185">Reference proteome</keyword>
<accession>A0A2S6NGH6</accession>
<reference evidence="2 3" key="1">
    <citation type="journal article" date="2018" name="Arch. Microbiol.">
        <title>New insights into the metabolic potential of the phototrophic purple bacterium Rhodopila globiformis DSM 161(T) from its draft genome sequence and evidence for a vanadium-dependent nitrogenase.</title>
        <authorList>
            <person name="Imhoff J.F."/>
            <person name="Rahn T."/>
            <person name="Kunzel S."/>
            <person name="Neulinger S.C."/>
        </authorList>
    </citation>
    <scope>NUCLEOTIDE SEQUENCE [LARGE SCALE GENOMIC DNA]</scope>
    <source>
        <strain evidence="2 3">DSM 161</strain>
    </source>
</reference>
<dbReference type="PANTHER" id="PTHR36558:SF1">
    <property type="entry name" value="RESTRICTION ENDONUCLEASE DOMAIN-CONTAINING PROTEIN-RELATED"/>
    <property type="match status" value="1"/>
</dbReference>
<sequence>MSSTAEDQSLGVMSRNAYRRWAEAQPRGRFERIDGQVVAMAPERASHADRKALAWLALRRAVAEANLPCHVYPDGMTIEAGEDGDYEPDAVVHCGGKLPGDAVVVPAPLIVVEVLSPSTRANDLTRKLVGYFQVPSIRHYLIFDADRPRVIHYRRRNGSQEFDTRILTAGEIRFDPPGMVITVEDVYAT</sequence>
<dbReference type="EMBL" id="NHRY01000139">
    <property type="protein sequence ID" value="PPQ33716.1"/>
    <property type="molecule type" value="Genomic_DNA"/>
</dbReference>
<name>A0A2S6NGH6_RHOGL</name>
<gene>
    <name evidence="2" type="ORF">CCS01_13670</name>
</gene>
<comment type="caution">
    <text evidence="2">The sequence shown here is derived from an EMBL/GenBank/DDBJ whole genome shotgun (WGS) entry which is preliminary data.</text>
</comment>
<evidence type="ECO:0000313" key="2">
    <source>
        <dbReference type="EMBL" id="PPQ33716.1"/>
    </source>
</evidence>
<dbReference type="PANTHER" id="PTHR36558">
    <property type="entry name" value="GLR1098 PROTEIN"/>
    <property type="match status" value="1"/>
</dbReference>
<feature type="domain" description="Putative restriction endonuclease" evidence="1">
    <location>
        <begin position="17"/>
        <end position="159"/>
    </location>
</feature>
<protein>
    <recommendedName>
        <fullName evidence="1">Putative restriction endonuclease domain-containing protein</fullName>
    </recommendedName>
</protein>